<name>A0A4R7JA61_9ACTN</name>
<keyword evidence="4 6" id="KW-1133">Transmembrane helix</keyword>
<protein>
    <submittedName>
        <fullName evidence="8">Phage shock protein PspC (Stress-responsive transcriptional regulator)</fullName>
    </submittedName>
</protein>
<evidence type="ECO:0000256" key="5">
    <source>
        <dbReference type="ARBA" id="ARBA00023136"/>
    </source>
</evidence>
<evidence type="ECO:0000256" key="6">
    <source>
        <dbReference type="SAM" id="Phobius"/>
    </source>
</evidence>
<organism evidence="8 9">
    <name type="scientific">Naumannella halotolerans</name>
    <dbReference type="NCBI Taxonomy" id="993414"/>
    <lineage>
        <taxon>Bacteria</taxon>
        <taxon>Bacillati</taxon>
        <taxon>Actinomycetota</taxon>
        <taxon>Actinomycetes</taxon>
        <taxon>Propionibacteriales</taxon>
        <taxon>Propionibacteriaceae</taxon>
        <taxon>Naumannella</taxon>
    </lineage>
</organism>
<reference evidence="8 9" key="1">
    <citation type="submission" date="2019-03" db="EMBL/GenBank/DDBJ databases">
        <title>Genomic Encyclopedia of Archaeal and Bacterial Type Strains, Phase II (KMG-II): from individual species to whole genera.</title>
        <authorList>
            <person name="Goeker M."/>
        </authorList>
    </citation>
    <scope>NUCLEOTIDE SEQUENCE [LARGE SCALE GENOMIC DNA]</scope>
    <source>
        <strain evidence="8 9">DSM 24323</strain>
    </source>
</reference>
<dbReference type="AlphaFoldDB" id="A0A4R7JA61"/>
<feature type="transmembrane region" description="Helical" evidence="6">
    <location>
        <begin position="34"/>
        <end position="57"/>
    </location>
</feature>
<comment type="caution">
    <text evidence="8">The sequence shown here is derived from an EMBL/GenBank/DDBJ whole genome shotgun (WGS) entry which is preliminary data.</text>
</comment>
<dbReference type="Proteomes" id="UP000295371">
    <property type="component" value="Unassembled WGS sequence"/>
</dbReference>
<evidence type="ECO:0000259" key="7">
    <source>
        <dbReference type="Pfam" id="PF04024"/>
    </source>
</evidence>
<keyword evidence="9" id="KW-1185">Reference proteome</keyword>
<evidence type="ECO:0000256" key="1">
    <source>
        <dbReference type="ARBA" id="ARBA00004162"/>
    </source>
</evidence>
<evidence type="ECO:0000313" key="8">
    <source>
        <dbReference type="EMBL" id="TDT34204.1"/>
    </source>
</evidence>
<keyword evidence="2" id="KW-1003">Cell membrane</keyword>
<gene>
    <name evidence="8" type="ORF">CLV29_1860</name>
</gene>
<comment type="subcellular location">
    <subcellularLocation>
        <location evidence="1">Cell membrane</location>
        <topology evidence="1">Single-pass membrane protein</topology>
    </subcellularLocation>
</comment>
<evidence type="ECO:0000256" key="2">
    <source>
        <dbReference type="ARBA" id="ARBA00022475"/>
    </source>
</evidence>
<evidence type="ECO:0000256" key="3">
    <source>
        <dbReference type="ARBA" id="ARBA00022692"/>
    </source>
</evidence>
<dbReference type="InterPro" id="IPR052027">
    <property type="entry name" value="PspC"/>
</dbReference>
<dbReference type="PANTHER" id="PTHR33885">
    <property type="entry name" value="PHAGE SHOCK PROTEIN C"/>
    <property type="match status" value="1"/>
</dbReference>
<proteinExistence type="predicted"/>
<dbReference type="PANTHER" id="PTHR33885:SF3">
    <property type="entry name" value="PHAGE SHOCK PROTEIN C"/>
    <property type="match status" value="1"/>
</dbReference>
<keyword evidence="5 6" id="KW-0472">Membrane</keyword>
<feature type="domain" description="Phage shock protein PspC N-terminal" evidence="7">
    <location>
        <begin position="3"/>
        <end position="60"/>
    </location>
</feature>
<sequence>MAKQLTRNTNDKLLGGVCSGVAQYLGVDTGLTRLITLAIVLLTGIGPFLYLGAWFLLPDETSRSGITWVTDEIRSRKNSTTDAPAPHNPDDLR</sequence>
<dbReference type="InterPro" id="IPR007168">
    <property type="entry name" value="Phageshock_PspC_N"/>
</dbReference>
<evidence type="ECO:0000256" key="4">
    <source>
        <dbReference type="ARBA" id="ARBA00022989"/>
    </source>
</evidence>
<dbReference type="EMBL" id="SOAW01000001">
    <property type="protein sequence ID" value="TDT34204.1"/>
    <property type="molecule type" value="Genomic_DNA"/>
</dbReference>
<dbReference type="RefSeq" id="WP_166649198.1">
    <property type="nucleotide sequence ID" value="NZ_CP171129.1"/>
</dbReference>
<evidence type="ECO:0000313" key="9">
    <source>
        <dbReference type="Proteomes" id="UP000295371"/>
    </source>
</evidence>
<accession>A0A4R7JA61</accession>
<dbReference type="GO" id="GO:0005886">
    <property type="term" value="C:plasma membrane"/>
    <property type="evidence" value="ECO:0007669"/>
    <property type="project" value="UniProtKB-SubCell"/>
</dbReference>
<dbReference type="Pfam" id="PF04024">
    <property type="entry name" value="PspC"/>
    <property type="match status" value="1"/>
</dbReference>
<keyword evidence="3 6" id="KW-0812">Transmembrane</keyword>